<reference evidence="1 2" key="1">
    <citation type="submission" date="2021-06" db="EMBL/GenBank/DDBJ databases">
        <authorList>
            <person name="Palmer J.M."/>
        </authorList>
    </citation>
    <scope>NUCLEOTIDE SEQUENCE [LARGE SCALE GENOMIC DNA]</scope>
    <source>
        <strain evidence="1 2">AS_MEX2019</strain>
        <tissue evidence="1">Muscle</tissue>
    </source>
</reference>
<proteinExistence type="predicted"/>
<organism evidence="1 2">
    <name type="scientific">Ameca splendens</name>
    <dbReference type="NCBI Taxonomy" id="208324"/>
    <lineage>
        <taxon>Eukaryota</taxon>
        <taxon>Metazoa</taxon>
        <taxon>Chordata</taxon>
        <taxon>Craniata</taxon>
        <taxon>Vertebrata</taxon>
        <taxon>Euteleostomi</taxon>
        <taxon>Actinopterygii</taxon>
        <taxon>Neopterygii</taxon>
        <taxon>Teleostei</taxon>
        <taxon>Neoteleostei</taxon>
        <taxon>Acanthomorphata</taxon>
        <taxon>Ovalentaria</taxon>
        <taxon>Atherinomorphae</taxon>
        <taxon>Cyprinodontiformes</taxon>
        <taxon>Goodeidae</taxon>
        <taxon>Ameca</taxon>
    </lineage>
</organism>
<name>A0ABV0ZS10_9TELE</name>
<gene>
    <name evidence="1" type="ORF">AMECASPLE_034338</name>
</gene>
<dbReference type="EMBL" id="JAHRIP010070672">
    <property type="protein sequence ID" value="MEQ2309024.1"/>
    <property type="molecule type" value="Genomic_DNA"/>
</dbReference>
<evidence type="ECO:0000313" key="1">
    <source>
        <dbReference type="EMBL" id="MEQ2309024.1"/>
    </source>
</evidence>
<keyword evidence="2" id="KW-1185">Reference proteome</keyword>
<evidence type="ECO:0000313" key="2">
    <source>
        <dbReference type="Proteomes" id="UP001469553"/>
    </source>
</evidence>
<accession>A0ABV0ZS10</accession>
<protein>
    <submittedName>
        <fullName evidence="1">Uncharacterized protein</fullName>
    </submittedName>
</protein>
<sequence length="140" mass="15634">MASRTLISQQIDPHGPGRRTFIQVYGTIIFSNLTEQKSSMMLTSEEEPVSLGPEPSEKDHHTVGTRSRWISIPDVCWKNWSDAECLSYCVLDLSVLASGRLAILSFIIYSESFIICKAEPFITSATRPPDSVTKVELLVQ</sequence>
<dbReference type="Proteomes" id="UP001469553">
    <property type="component" value="Unassembled WGS sequence"/>
</dbReference>
<comment type="caution">
    <text evidence="1">The sequence shown here is derived from an EMBL/GenBank/DDBJ whole genome shotgun (WGS) entry which is preliminary data.</text>
</comment>